<sequence>MDERADAAHGAGGAVHNPPRADRSPSLDEGSEAGESSNKYRRIDREGARTATASGQFSRFLFVDSSSSGQRPRSDQRAINAHIQHTAHRNRRQAAQKQKTTGAANIGRHRPRPVLQPRPVEALRIADSPAPLQQRSSPEASSFSSVASSPASSSTVSVRADSRTPEPETPVLRRARATADREQPDREQLDRLRHYSNVRRIELHEAVNAQRSEQNASTEVARRASTEDETSTARSVLRQILQRLDAGHPGSSLQSEPNSSLRNTVLDPFNISSIHITPSMNTALRHCKSFLSLSSIFFAVARLHLWKQRASGTGREPEIRRPKLTWLDLSLQRTNAIQCRAKE</sequence>
<evidence type="ECO:0000313" key="2">
    <source>
        <dbReference type="EMBL" id="OCT48188.1"/>
    </source>
</evidence>
<comment type="caution">
    <text evidence="2">The sequence shown here is derived from an EMBL/GenBank/DDBJ whole genome shotgun (WGS) entry which is preliminary data.</text>
</comment>
<reference evidence="3" key="1">
    <citation type="submission" date="2015-07" db="EMBL/GenBank/DDBJ databases">
        <authorList>
            <person name="Teixeira M.M."/>
            <person name="Souza R.C."/>
            <person name="Almeida L.G."/>
            <person name="Vicente V.A."/>
            <person name="de Hoog S."/>
            <person name="Bocca A.L."/>
            <person name="de Almeida S.R."/>
            <person name="Vasconcelos A.T."/>
            <person name="Felipe M.S."/>
        </authorList>
    </citation>
    <scope>NUCLEOTIDE SEQUENCE [LARGE SCALE GENOMIC DNA]</scope>
    <source>
        <strain evidence="3">KSF</strain>
    </source>
</reference>
<dbReference type="VEuPathDB" id="FungiDB:CLCR_04229"/>
<proteinExistence type="predicted"/>
<protein>
    <submittedName>
        <fullName evidence="2">Uncharacterized protein</fullName>
    </submittedName>
</protein>
<organism evidence="2 3">
    <name type="scientific">Cladophialophora carrionii</name>
    <dbReference type="NCBI Taxonomy" id="86049"/>
    <lineage>
        <taxon>Eukaryota</taxon>
        <taxon>Fungi</taxon>
        <taxon>Dikarya</taxon>
        <taxon>Ascomycota</taxon>
        <taxon>Pezizomycotina</taxon>
        <taxon>Eurotiomycetes</taxon>
        <taxon>Chaetothyriomycetidae</taxon>
        <taxon>Chaetothyriales</taxon>
        <taxon>Herpotrichiellaceae</taxon>
        <taxon>Cladophialophora</taxon>
    </lineage>
</organism>
<dbReference type="OrthoDB" id="10379528at2759"/>
<feature type="compositionally biased region" description="Basic residues" evidence="1">
    <location>
        <begin position="85"/>
        <end position="94"/>
    </location>
</feature>
<dbReference type="AlphaFoldDB" id="A0A1C1CI57"/>
<feature type="compositionally biased region" description="Low complexity" evidence="1">
    <location>
        <begin position="136"/>
        <end position="158"/>
    </location>
</feature>
<feature type="compositionally biased region" description="Polar residues" evidence="1">
    <location>
        <begin position="209"/>
        <end position="218"/>
    </location>
</feature>
<accession>A0A1C1CI57</accession>
<feature type="region of interest" description="Disordered" evidence="1">
    <location>
        <begin position="206"/>
        <end position="234"/>
    </location>
</feature>
<feature type="compositionally biased region" description="Basic and acidic residues" evidence="1">
    <location>
        <begin position="177"/>
        <end position="193"/>
    </location>
</feature>
<evidence type="ECO:0000256" key="1">
    <source>
        <dbReference type="SAM" id="MobiDB-lite"/>
    </source>
</evidence>
<name>A0A1C1CI57_9EURO</name>
<evidence type="ECO:0000313" key="3">
    <source>
        <dbReference type="Proteomes" id="UP000094526"/>
    </source>
</evidence>
<dbReference type="Proteomes" id="UP000094526">
    <property type="component" value="Unassembled WGS sequence"/>
</dbReference>
<feature type="compositionally biased region" description="Low complexity" evidence="1">
    <location>
        <begin position="95"/>
        <end position="104"/>
    </location>
</feature>
<dbReference type="STRING" id="86049.A0A1C1CI57"/>
<gene>
    <name evidence="2" type="ORF">CLCR_04229</name>
</gene>
<dbReference type="EMBL" id="LGRB01000012">
    <property type="protein sequence ID" value="OCT48188.1"/>
    <property type="molecule type" value="Genomic_DNA"/>
</dbReference>
<keyword evidence="3" id="KW-1185">Reference proteome</keyword>
<feature type="region of interest" description="Disordered" evidence="1">
    <location>
        <begin position="1"/>
        <end position="193"/>
    </location>
</feature>